<name>A0A1G5KH67_9HYPH</name>
<dbReference type="Proteomes" id="UP000199569">
    <property type="component" value="Unassembled WGS sequence"/>
</dbReference>
<evidence type="ECO:0000256" key="2">
    <source>
        <dbReference type="ARBA" id="ARBA00022741"/>
    </source>
</evidence>
<dbReference type="NCBIfam" id="TIGR02324">
    <property type="entry name" value="CP_lyasePhnL"/>
    <property type="match status" value="1"/>
</dbReference>
<dbReference type="InterPro" id="IPR003593">
    <property type="entry name" value="AAA+_ATPase"/>
</dbReference>
<dbReference type="OrthoDB" id="9802264at2"/>
<dbReference type="STRING" id="549386.SAMN02927923_03298"/>
<gene>
    <name evidence="5" type="ORF">SAMN02927923_03298</name>
</gene>
<evidence type="ECO:0000313" key="5">
    <source>
        <dbReference type="EMBL" id="SCY99299.1"/>
    </source>
</evidence>
<dbReference type="PROSITE" id="PS50893">
    <property type="entry name" value="ABC_TRANSPORTER_2"/>
    <property type="match status" value="1"/>
</dbReference>
<dbReference type="AlphaFoldDB" id="A0A1G5KH67"/>
<comment type="similarity">
    <text evidence="1">Belongs to the ABC transporter superfamily.</text>
</comment>
<dbReference type="InterPro" id="IPR003439">
    <property type="entry name" value="ABC_transporter-like_ATP-bd"/>
</dbReference>
<dbReference type="SUPFAM" id="SSF52540">
    <property type="entry name" value="P-loop containing nucleoside triphosphate hydrolases"/>
    <property type="match status" value="1"/>
</dbReference>
<evidence type="ECO:0000313" key="6">
    <source>
        <dbReference type="Proteomes" id="UP000199569"/>
    </source>
</evidence>
<dbReference type="GO" id="GO:0016887">
    <property type="term" value="F:ATP hydrolysis activity"/>
    <property type="evidence" value="ECO:0007669"/>
    <property type="project" value="InterPro"/>
</dbReference>
<keyword evidence="6" id="KW-1185">Reference proteome</keyword>
<dbReference type="InterPro" id="IPR027417">
    <property type="entry name" value="P-loop_NTPase"/>
</dbReference>
<protein>
    <submittedName>
        <fullName evidence="5">Alpha-D-ribose 1-methylphosphonate 5-triphosphate synthase subunit PhnL</fullName>
    </submittedName>
</protein>
<sequence length="233" mass="25162">MQPLVQLDGVSKAFTLHLHEGVRLDVVSDVNFSAAPGECIVLGGPSGAGKSSLLKIVYGNYSCDAGHIWIRDGGEMIDVATAEPRRILAMRRHVMGYVSQFLRVIPRVGALEIVAAAGREGGLDSQVAQDRAEEYLSLLNVPERLWTLPPATFSGGEQQRVNIARGLIADRPVLLLDEPTASLDARNRAVVVDLVERKKKAGVAIIGIFHDEDVRDKVATHVVDVTHFAAKTA</sequence>
<organism evidence="5 6">
    <name type="scientific">Microvirga guangxiensis</name>
    <dbReference type="NCBI Taxonomy" id="549386"/>
    <lineage>
        <taxon>Bacteria</taxon>
        <taxon>Pseudomonadati</taxon>
        <taxon>Pseudomonadota</taxon>
        <taxon>Alphaproteobacteria</taxon>
        <taxon>Hyphomicrobiales</taxon>
        <taxon>Methylobacteriaceae</taxon>
        <taxon>Microvirga</taxon>
    </lineage>
</organism>
<dbReference type="InterPro" id="IPR017871">
    <property type="entry name" value="ABC_transporter-like_CS"/>
</dbReference>
<feature type="domain" description="ABC transporter" evidence="4">
    <location>
        <begin position="5"/>
        <end position="233"/>
    </location>
</feature>
<keyword evidence="3" id="KW-0067">ATP-binding</keyword>
<proteinExistence type="inferred from homology"/>
<evidence type="ECO:0000256" key="1">
    <source>
        <dbReference type="ARBA" id="ARBA00005417"/>
    </source>
</evidence>
<reference evidence="5 6" key="1">
    <citation type="submission" date="2016-10" db="EMBL/GenBank/DDBJ databases">
        <authorList>
            <person name="de Groot N.N."/>
        </authorList>
    </citation>
    <scope>NUCLEOTIDE SEQUENCE [LARGE SCALE GENOMIC DNA]</scope>
    <source>
        <strain evidence="5 6">CGMCC 1.7666</strain>
    </source>
</reference>
<dbReference type="EMBL" id="FMVJ01000009">
    <property type="protein sequence ID" value="SCY99299.1"/>
    <property type="molecule type" value="Genomic_DNA"/>
</dbReference>
<accession>A0A1G5KH67</accession>
<dbReference type="InterPro" id="IPR012701">
    <property type="entry name" value="CP_lyase_PhnL"/>
</dbReference>
<dbReference type="PANTHER" id="PTHR42798:SF7">
    <property type="entry name" value="ALPHA-D-RIBOSE 1-METHYLPHOSPHONATE 5-TRIPHOSPHATE SYNTHASE SUBUNIT PHNL"/>
    <property type="match status" value="1"/>
</dbReference>
<keyword evidence="2" id="KW-0547">Nucleotide-binding</keyword>
<dbReference type="Pfam" id="PF00005">
    <property type="entry name" value="ABC_tran"/>
    <property type="match status" value="1"/>
</dbReference>
<dbReference type="SMART" id="SM00382">
    <property type="entry name" value="AAA"/>
    <property type="match status" value="1"/>
</dbReference>
<evidence type="ECO:0000259" key="4">
    <source>
        <dbReference type="PROSITE" id="PS50893"/>
    </source>
</evidence>
<dbReference type="GO" id="GO:0005524">
    <property type="term" value="F:ATP binding"/>
    <property type="evidence" value="ECO:0007669"/>
    <property type="project" value="UniProtKB-KW"/>
</dbReference>
<dbReference type="RefSeq" id="WP_091136917.1">
    <property type="nucleotide sequence ID" value="NZ_FMVJ01000009.1"/>
</dbReference>
<dbReference type="Gene3D" id="3.40.50.300">
    <property type="entry name" value="P-loop containing nucleotide triphosphate hydrolases"/>
    <property type="match status" value="1"/>
</dbReference>
<dbReference type="PROSITE" id="PS00211">
    <property type="entry name" value="ABC_TRANSPORTER_1"/>
    <property type="match status" value="1"/>
</dbReference>
<dbReference type="PANTHER" id="PTHR42798">
    <property type="entry name" value="LIPOPROTEIN-RELEASING SYSTEM ATP-BINDING PROTEIN LOLD"/>
    <property type="match status" value="1"/>
</dbReference>
<evidence type="ECO:0000256" key="3">
    <source>
        <dbReference type="ARBA" id="ARBA00022840"/>
    </source>
</evidence>